<dbReference type="RefSeq" id="WP_186345287.1">
    <property type="nucleotide sequence ID" value="NZ_BMMR01000003.1"/>
</dbReference>
<dbReference type="Proteomes" id="UP000604001">
    <property type="component" value="Unassembled WGS sequence"/>
</dbReference>
<dbReference type="PANTHER" id="PTHR36509">
    <property type="entry name" value="BLL3101 PROTEIN"/>
    <property type="match status" value="1"/>
</dbReference>
<dbReference type="Gene3D" id="2.60.40.1610">
    <property type="entry name" value="Domain of unknown function DUF1254"/>
    <property type="match status" value="1"/>
</dbReference>
<dbReference type="SUPFAM" id="SSF160935">
    <property type="entry name" value="VPA0735-like"/>
    <property type="match status" value="1"/>
</dbReference>
<dbReference type="InterPro" id="IPR010679">
    <property type="entry name" value="DUF1254"/>
</dbReference>
<organism evidence="3 4">
    <name type="scientific">Nocardioides deserti</name>
    <dbReference type="NCBI Taxonomy" id="1588644"/>
    <lineage>
        <taxon>Bacteria</taxon>
        <taxon>Bacillati</taxon>
        <taxon>Actinomycetota</taxon>
        <taxon>Actinomycetes</taxon>
        <taxon>Propionibacteriales</taxon>
        <taxon>Nocardioidaceae</taxon>
        <taxon>Nocardioides</taxon>
    </lineage>
</organism>
<dbReference type="InterPro" id="IPR010621">
    <property type="entry name" value="DUF1214"/>
</dbReference>
<name>A0ABR6U6H3_9ACTN</name>
<keyword evidence="4" id="KW-1185">Reference proteome</keyword>
<dbReference type="InterPro" id="IPR037049">
    <property type="entry name" value="DUF1214_C_sf"/>
</dbReference>
<evidence type="ECO:0000259" key="1">
    <source>
        <dbReference type="Pfam" id="PF06742"/>
    </source>
</evidence>
<sequence length="489" mass="52656">MSVSTWPSAVGGYPDPPQPSYALGDVGLLQAPVVDDVLPADGSELDALTRSLVRDAVVYGLPVVLQYEHLLHLALDPDHPSYVGFNVLRHEDAPAGPAYTGFKTPNADTLYSSAWVDLTGGPVALDVPAMGARYYTAHFLDLFSNAVNLSTRTLGADGGRVWLATTDWEGEVPEGTRVLRVATPYLWLLLRVFVRDADDLPIGRVFQRLVTLTPVAASPDVAPDAGEGDADDQVLWPVLSAPAEELGAEEFLAVLDHCLRHSPHPAQEDALVHRFAAIGVGGRTAFDCDGWSWSRREALRQGYDDALALVRSVLTRRGIPAGDAGWRTLRSGTYGFNYLHRAATNYQGLGATIREESGPYTTFVDGSGEPLDGGRDYLLRLDPPPPVDAFWSVSAYDVGTRELVANPAERYSVNDHSRGLLVGDDGSVELRLTSRAGADAGPNVLPVPPGRFYLVLRAYLGGEAVLDGSWTPPPVLPLDIPTSSDEETR</sequence>
<protein>
    <submittedName>
        <fullName evidence="3">DUF1254 domain-containing protein</fullName>
    </submittedName>
</protein>
<dbReference type="Gene3D" id="2.60.120.600">
    <property type="entry name" value="Domain of unknown function DUF1214, C-terminal domain"/>
    <property type="match status" value="1"/>
</dbReference>
<proteinExistence type="predicted"/>
<gene>
    <name evidence="3" type="ORF">H7344_06970</name>
</gene>
<accession>A0ABR6U6H3</accession>
<evidence type="ECO:0000313" key="3">
    <source>
        <dbReference type="EMBL" id="MBC2960034.1"/>
    </source>
</evidence>
<feature type="domain" description="DUF1254" evidence="2">
    <location>
        <begin position="85"/>
        <end position="214"/>
    </location>
</feature>
<dbReference type="Pfam" id="PF06742">
    <property type="entry name" value="DUF1214"/>
    <property type="match status" value="1"/>
</dbReference>
<reference evidence="3 4" key="1">
    <citation type="submission" date="2020-08" db="EMBL/GenBank/DDBJ databases">
        <title>novel species in genus Nocardioides.</title>
        <authorList>
            <person name="Zhang G."/>
        </authorList>
    </citation>
    <scope>NUCLEOTIDE SEQUENCE [LARGE SCALE GENOMIC DNA]</scope>
    <source>
        <strain evidence="3 4">SC8A-24</strain>
    </source>
</reference>
<dbReference type="PANTHER" id="PTHR36509:SF2">
    <property type="entry name" value="BLL3101 PROTEIN"/>
    <property type="match status" value="1"/>
</dbReference>
<dbReference type="EMBL" id="JACMYC010000003">
    <property type="protein sequence ID" value="MBC2960034.1"/>
    <property type="molecule type" value="Genomic_DNA"/>
</dbReference>
<dbReference type="Pfam" id="PF06863">
    <property type="entry name" value="DUF1254"/>
    <property type="match status" value="1"/>
</dbReference>
<dbReference type="InterPro" id="IPR037050">
    <property type="entry name" value="DUF1254_sf"/>
</dbReference>
<comment type="caution">
    <text evidence="3">The sequence shown here is derived from an EMBL/GenBank/DDBJ whole genome shotgun (WGS) entry which is preliminary data.</text>
</comment>
<feature type="domain" description="DUF1214" evidence="1">
    <location>
        <begin position="360"/>
        <end position="460"/>
    </location>
</feature>
<evidence type="ECO:0000313" key="4">
    <source>
        <dbReference type="Proteomes" id="UP000604001"/>
    </source>
</evidence>
<evidence type="ECO:0000259" key="2">
    <source>
        <dbReference type="Pfam" id="PF06863"/>
    </source>
</evidence>